<evidence type="ECO:0000256" key="1">
    <source>
        <dbReference type="ARBA" id="ARBA00022763"/>
    </source>
</evidence>
<comment type="caution">
    <text evidence="5">The sequence shown here is derived from an EMBL/GenBank/DDBJ whole genome shotgun (WGS) entry which is preliminary data.</text>
</comment>
<evidence type="ECO:0000259" key="4">
    <source>
        <dbReference type="SMART" id="SM00986"/>
    </source>
</evidence>
<dbReference type="Proteomes" id="UP001549257">
    <property type="component" value="Unassembled WGS sequence"/>
</dbReference>
<dbReference type="SMART" id="SM00986">
    <property type="entry name" value="UDG"/>
    <property type="match status" value="1"/>
</dbReference>
<organism evidence="5 6">
    <name type="scientific">Conyzicola nivalis</name>
    <dbReference type="NCBI Taxonomy" id="1477021"/>
    <lineage>
        <taxon>Bacteria</taxon>
        <taxon>Bacillati</taxon>
        <taxon>Actinomycetota</taxon>
        <taxon>Actinomycetes</taxon>
        <taxon>Micrococcales</taxon>
        <taxon>Microbacteriaceae</taxon>
        <taxon>Conyzicola</taxon>
    </lineage>
</organism>
<keyword evidence="1" id="KW-0227">DNA damage</keyword>
<evidence type="ECO:0000313" key="6">
    <source>
        <dbReference type="Proteomes" id="UP001549257"/>
    </source>
</evidence>
<accession>A0ABV2QLJ2</accession>
<dbReference type="PANTHER" id="PTHR12159:SF9">
    <property type="entry name" value="G_T MISMATCH-SPECIFIC THYMINE DNA GLYCOSYLASE"/>
    <property type="match status" value="1"/>
</dbReference>
<keyword evidence="6" id="KW-1185">Reference proteome</keyword>
<dbReference type="EMBL" id="JBEPSJ010000001">
    <property type="protein sequence ID" value="MET4581383.1"/>
    <property type="molecule type" value="Genomic_DNA"/>
</dbReference>
<dbReference type="PANTHER" id="PTHR12159">
    <property type="entry name" value="G/T AND G/U MISMATCH-SPECIFIC DNA GLYCOSYLASE"/>
    <property type="match status" value="1"/>
</dbReference>
<dbReference type="InterPro" id="IPR005122">
    <property type="entry name" value="Uracil-DNA_glycosylase-like"/>
</dbReference>
<evidence type="ECO:0000256" key="3">
    <source>
        <dbReference type="ARBA" id="ARBA00023204"/>
    </source>
</evidence>
<dbReference type="CDD" id="cd10028">
    <property type="entry name" value="UDG-F2_TDG_MUG"/>
    <property type="match status" value="1"/>
</dbReference>
<keyword evidence="2 5" id="KW-0378">Hydrolase</keyword>
<dbReference type="Gene3D" id="3.40.470.10">
    <property type="entry name" value="Uracil-DNA glycosylase-like domain"/>
    <property type="match status" value="1"/>
</dbReference>
<dbReference type="GO" id="GO:0016798">
    <property type="term" value="F:hydrolase activity, acting on glycosyl bonds"/>
    <property type="evidence" value="ECO:0007669"/>
    <property type="project" value="UniProtKB-KW"/>
</dbReference>
<keyword evidence="5" id="KW-0326">Glycosidase</keyword>
<protein>
    <submittedName>
        <fullName evidence="5">TDG/mug DNA glycosylase family protein</fullName>
        <ecNumber evidence="5">3.2.2.28</ecNumber>
    </submittedName>
</protein>
<dbReference type="InterPro" id="IPR036895">
    <property type="entry name" value="Uracil-DNA_glycosylase-like_sf"/>
</dbReference>
<dbReference type="SUPFAM" id="SSF52141">
    <property type="entry name" value="Uracil-DNA glycosylase-like"/>
    <property type="match status" value="1"/>
</dbReference>
<evidence type="ECO:0000256" key="2">
    <source>
        <dbReference type="ARBA" id="ARBA00022801"/>
    </source>
</evidence>
<keyword evidence="3" id="KW-0234">DNA repair</keyword>
<feature type="domain" description="Uracil-DNA glycosylase-like" evidence="4">
    <location>
        <begin position="17"/>
        <end position="178"/>
    </location>
</feature>
<evidence type="ECO:0000313" key="5">
    <source>
        <dbReference type="EMBL" id="MET4581383.1"/>
    </source>
</evidence>
<dbReference type="InterPro" id="IPR015637">
    <property type="entry name" value="MUG/TDG"/>
</dbReference>
<proteinExistence type="predicted"/>
<dbReference type="Pfam" id="PF03167">
    <property type="entry name" value="UDG"/>
    <property type="match status" value="1"/>
</dbReference>
<dbReference type="RefSeq" id="WP_354023557.1">
    <property type="nucleotide sequence ID" value="NZ_JBEPSJ010000001.1"/>
</dbReference>
<gene>
    <name evidence="5" type="ORF">ABIE21_000873</name>
</gene>
<sequence>MGFTAAELDALYGRTLPDTVGPGLRLLFVGINPGLHTVAVQAPFARKGNRFYPALFRAGITDRVIDASAGLSEVDRAHLFDRGVGVTSLVRAATRRADELSRAQLIEGAAALEVRVAALAPAVVAMLGVTAYRTAFARPKTVVGPQQQTLGGAPLWVVPNPSGLNAHETVATLAAAYRAAAVAAGIAVYDVPGLETAGRPL</sequence>
<dbReference type="SMART" id="SM00987">
    <property type="entry name" value="UreE_C"/>
    <property type="match status" value="1"/>
</dbReference>
<dbReference type="EC" id="3.2.2.28" evidence="5"/>
<reference evidence="5 6" key="1">
    <citation type="submission" date="2024-06" db="EMBL/GenBank/DDBJ databases">
        <title>Sorghum-associated microbial communities from plants grown in Nebraska, USA.</title>
        <authorList>
            <person name="Schachtman D."/>
        </authorList>
    </citation>
    <scope>NUCLEOTIDE SEQUENCE [LARGE SCALE GENOMIC DNA]</scope>
    <source>
        <strain evidence="5 6">2857</strain>
    </source>
</reference>
<name>A0ABV2QLJ2_9MICO</name>